<evidence type="ECO:0000313" key="3">
    <source>
        <dbReference type="Proteomes" id="UP000276770"/>
    </source>
</evidence>
<feature type="transmembrane region" description="Helical" evidence="1">
    <location>
        <begin position="6"/>
        <end position="22"/>
    </location>
</feature>
<keyword evidence="1" id="KW-0812">Transmembrane</keyword>
<dbReference type="EMBL" id="RCVZ01000002">
    <property type="protein sequence ID" value="RLQ97360.1"/>
    <property type="molecule type" value="Genomic_DNA"/>
</dbReference>
<keyword evidence="1" id="KW-0472">Membrane</keyword>
<evidence type="ECO:0000313" key="2">
    <source>
        <dbReference type="EMBL" id="RLQ97360.1"/>
    </source>
</evidence>
<dbReference type="OrthoDB" id="2626715at2"/>
<reference evidence="2 3" key="1">
    <citation type="submission" date="2018-10" db="EMBL/GenBank/DDBJ databases">
        <title>Falsibacillus sp. genome draft.</title>
        <authorList>
            <person name="Shi S."/>
        </authorList>
    </citation>
    <scope>NUCLEOTIDE SEQUENCE [LARGE SCALE GENOMIC DNA]</scope>
    <source>
        <strain evidence="2 3">GY 10110</strain>
    </source>
</reference>
<name>A0A3L7K3F6_9BACI</name>
<accession>A0A3L7K3F6</accession>
<comment type="caution">
    <text evidence="2">The sequence shown here is derived from an EMBL/GenBank/DDBJ whole genome shotgun (WGS) entry which is preliminary data.</text>
</comment>
<feature type="transmembrane region" description="Helical" evidence="1">
    <location>
        <begin position="29"/>
        <end position="51"/>
    </location>
</feature>
<feature type="transmembrane region" description="Helical" evidence="1">
    <location>
        <begin position="97"/>
        <end position="116"/>
    </location>
</feature>
<organism evidence="2 3">
    <name type="scientific">Falsibacillus albus</name>
    <dbReference type="NCBI Taxonomy" id="2478915"/>
    <lineage>
        <taxon>Bacteria</taxon>
        <taxon>Bacillati</taxon>
        <taxon>Bacillota</taxon>
        <taxon>Bacilli</taxon>
        <taxon>Bacillales</taxon>
        <taxon>Bacillaceae</taxon>
        <taxon>Falsibacillus</taxon>
    </lineage>
</organism>
<feature type="transmembrane region" description="Helical" evidence="1">
    <location>
        <begin position="63"/>
        <end position="85"/>
    </location>
</feature>
<keyword evidence="1" id="KW-1133">Transmembrane helix</keyword>
<keyword evidence="3" id="KW-1185">Reference proteome</keyword>
<sequence>MIIAIQIILFFLLLFVCVYSKYKLPFKEFIFVFLVSSILLMNSYTVMSLNLKWIAVSDHYEKFIGFLLFRNLCMPLMFTAVLAIISKAGKSGKGLAVVFYFIAIIGMESINLSFSVYHYLKWNLLMTLLFYILFLAVMNFLLKGFKALERIKHHESV</sequence>
<proteinExistence type="predicted"/>
<dbReference type="Proteomes" id="UP000276770">
    <property type="component" value="Unassembled WGS sequence"/>
</dbReference>
<gene>
    <name evidence="2" type="ORF">D9X91_04205</name>
</gene>
<dbReference type="RefSeq" id="WP_121679310.1">
    <property type="nucleotide sequence ID" value="NZ_RCVZ01000002.1"/>
</dbReference>
<feature type="transmembrane region" description="Helical" evidence="1">
    <location>
        <begin position="122"/>
        <end position="142"/>
    </location>
</feature>
<dbReference type="AlphaFoldDB" id="A0A3L7K3F6"/>
<protein>
    <submittedName>
        <fullName evidence="2">Uncharacterized protein</fullName>
    </submittedName>
</protein>
<evidence type="ECO:0000256" key="1">
    <source>
        <dbReference type="SAM" id="Phobius"/>
    </source>
</evidence>